<dbReference type="PANTHER" id="PTHR45825">
    <property type="entry name" value="GRANULE-BOUND STARCH SYNTHASE 1, CHLOROPLASTIC/AMYLOPLASTIC"/>
    <property type="match status" value="1"/>
</dbReference>
<feature type="binding site" evidence="7">
    <location>
        <position position="25"/>
    </location>
    <ligand>
        <name>ADP-alpha-D-glucose</name>
        <dbReference type="ChEBI" id="CHEBI:57498"/>
    </ligand>
</feature>
<keyword evidence="5 7" id="KW-0808">Transferase</keyword>
<dbReference type="HAMAP" id="MF_00484">
    <property type="entry name" value="Glycogen_synth"/>
    <property type="match status" value="1"/>
</dbReference>
<dbReference type="Gene3D" id="3.40.50.2000">
    <property type="entry name" value="Glycogen Phosphorylase B"/>
    <property type="match status" value="2"/>
</dbReference>
<evidence type="ECO:0000256" key="2">
    <source>
        <dbReference type="ARBA" id="ARBA00002764"/>
    </source>
</evidence>
<comment type="similarity">
    <text evidence="3 7">Belongs to the glycosyltransferase 1 family. Bacterial/plant glycogen synthase subfamily.</text>
</comment>
<dbReference type="InterPro" id="IPR013534">
    <property type="entry name" value="Starch_synth_cat_dom"/>
</dbReference>
<dbReference type="NCBIfam" id="TIGR02095">
    <property type="entry name" value="glgA"/>
    <property type="match status" value="1"/>
</dbReference>
<gene>
    <name evidence="10" type="primary">glgA_1</name>
    <name evidence="7" type="synonym">glgA</name>
    <name evidence="10" type="ORF">SPTER_35720</name>
</gene>
<dbReference type="EMBL" id="CP036259">
    <property type="protein sequence ID" value="QDR82151.1"/>
    <property type="molecule type" value="Genomic_DNA"/>
</dbReference>
<proteinExistence type="inferred from homology"/>
<dbReference type="InterPro" id="IPR011835">
    <property type="entry name" value="GS/SS"/>
</dbReference>
<dbReference type="UniPathway" id="UPA00164"/>
<dbReference type="CDD" id="cd03791">
    <property type="entry name" value="GT5_Glycogen_synthase_DULL1-like"/>
    <property type="match status" value="1"/>
</dbReference>
<sequence length="526" mass="59628">MSGKELITRMLKVLFVAGEAAPFIKTGGLGTVIASLPQELRQQGVDARIIIPKYGGIPEKFRHSMSVKASFPVPLSWRLQPCRLEELELDGLPCYFIDNEYYFKRSGVYGHYDDAERYAFFSRAVLEALPQLGFQPHILHCHDWQCGLVSVFLTAHYRDQPFYNKIRTLFTVHNLKYQGIFPKAIMLNLLDLSWDYFTVQGMEFYDNVNFMKGGLIFSDLINTVSPTYAREIQHAYYGEKLEGVLAGRAADLAGIINGIDFAVYNPATDPCIFANYDWQTRERKTKNKLALQKLLGLTADPARPLLAMNCRLVEAKGLDLVLRVLAEILDSGAQLVIIGQGSEHYQQLLWQASWLHNDRLAAIIPFSEDMSRKLYAAADLFLMPSRYEPCGIGQLIALRYGCLPVVRETGGLNDTVLAYNEQTGAGNGFSFTNYNAHDFLHTVRRAIRIYHNKKVWNMLSGRAMRIDNSWHIPAGQYRQLYTKLYTEEHLYKAARIAPGTTPGPVPYTVSPYSENPFPVKEVPYAH</sequence>
<dbReference type="Pfam" id="PF00534">
    <property type="entry name" value="Glycos_transf_1"/>
    <property type="match status" value="1"/>
</dbReference>
<organism evidence="10 11">
    <name type="scientific">Sporomusa termitida</name>
    <dbReference type="NCBI Taxonomy" id="2377"/>
    <lineage>
        <taxon>Bacteria</taxon>
        <taxon>Bacillati</taxon>
        <taxon>Bacillota</taxon>
        <taxon>Negativicutes</taxon>
        <taxon>Selenomonadales</taxon>
        <taxon>Sporomusaceae</taxon>
        <taxon>Sporomusa</taxon>
    </lineage>
</organism>
<evidence type="ECO:0000313" key="11">
    <source>
        <dbReference type="Proteomes" id="UP000320776"/>
    </source>
</evidence>
<reference evidence="10 11" key="1">
    <citation type="submission" date="2019-02" db="EMBL/GenBank/DDBJ databases">
        <title>Closed genome of Sporomusa termitida DSM 4440.</title>
        <authorList>
            <person name="Poehlein A."/>
            <person name="Daniel R."/>
        </authorList>
    </citation>
    <scope>NUCLEOTIDE SEQUENCE [LARGE SCALE GENOMIC DNA]</scope>
    <source>
        <strain evidence="10 11">DSM 4440</strain>
    </source>
</reference>
<evidence type="ECO:0000313" key="10">
    <source>
        <dbReference type="EMBL" id="QDR82151.1"/>
    </source>
</evidence>
<keyword evidence="11" id="KW-1185">Reference proteome</keyword>
<dbReference type="InterPro" id="IPR001296">
    <property type="entry name" value="Glyco_trans_1"/>
</dbReference>
<feature type="domain" description="Starch synthase catalytic" evidence="9">
    <location>
        <begin position="12"/>
        <end position="246"/>
    </location>
</feature>
<keyword evidence="6 7" id="KW-0320">Glycogen biosynthesis</keyword>
<dbReference type="EC" id="2.4.1.21" evidence="7"/>
<protein>
    <recommendedName>
        <fullName evidence="7">Glycogen synthase</fullName>
        <ecNumber evidence="7">2.4.1.21</ecNumber>
    </recommendedName>
    <alternativeName>
        <fullName evidence="7">Starch [bacterial glycogen] synthase</fullName>
    </alternativeName>
</protein>
<evidence type="ECO:0000256" key="6">
    <source>
        <dbReference type="ARBA" id="ARBA00023056"/>
    </source>
</evidence>
<evidence type="ECO:0000256" key="7">
    <source>
        <dbReference type="HAMAP-Rule" id="MF_00484"/>
    </source>
</evidence>
<dbReference type="Proteomes" id="UP000320776">
    <property type="component" value="Chromosome"/>
</dbReference>
<dbReference type="NCBIfam" id="NF001898">
    <property type="entry name" value="PRK00654.1-1"/>
    <property type="match status" value="1"/>
</dbReference>
<name>A0A517DXS3_9FIRM</name>
<dbReference type="SUPFAM" id="SSF53756">
    <property type="entry name" value="UDP-Glycosyltransferase/glycogen phosphorylase"/>
    <property type="match status" value="1"/>
</dbReference>
<evidence type="ECO:0000256" key="4">
    <source>
        <dbReference type="ARBA" id="ARBA00022676"/>
    </source>
</evidence>
<dbReference type="GO" id="GO:0005978">
    <property type="term" value="P:glycogen biosynthetic process"/>
    <property type="evidence" value="ECO:0007669"/>
    <property type="project" value="UniProtKB-UniRule"/>
</dbReference>
<dbReference type="PANTHER" id="PTHR45825:SF11">
    <property type="entry name" value="ALPHA AMYLASE DOMAIN-CONTAINING PROTEIN"/>
    <property type="match status" value="1"/>
</dbReference>
<dbReference type="GO" id="GO:0004373">
    <property type="term" value="F:alpha-1,4-glucan glucosyltransferase (UDP-glucose donor) activity"/>
    <property type="evidence" value="ECO:0007669"/>
    <property type="project" value="InterPro"/>
</dbReference>
<accession>A0A517DXS3</accession>
<evidence type="ECO:0000256" key="3">
    <source>
        <dbReference type="ARBA" id="ARBA00010281"/>
    </source>
</evidence>
<evidence type="ECO:0000256" key="1">
    <source>
        <dbReference type="ARBA" id="ARBA00001478"/>
    </source>
</evidence>
<dbReference type="KEGG" id="sted:SPTER_35720"/>
<evidence type="ECO:0000259" key="8">
    <source>
        <dbReference type="Pfam" id="PF00534"/>
    </source>
</evidence>
<evidence type="ECO:0000259" key="9">
    <source>
        <dbReference type="Pfam" id="PF08323"/>
    </source>
</evidence>
<comment type="catalytic activity">
    <reaction evidence="1 7">
        <text>[(1-&gt;4)-alpha-D-glucosyl](n) + ADP-alpha-D-glucose = [(1-&gt;4)-alpha-D-glucosyl](n+1) + ADP + H(+)</text>
        <dbReference type="Rhea" id="RHEA:18189"/>
        <dbReference type="Rhea" id="RHEA-COMP:9584"/>
        <dbReference type="Rhea" id="RHEA-COMP:9587"/>
        <dbReference type="ChEBI" id="CHEBI:15378"/>
        <dbReference type="ChEBI" id="CHEBI:15444"/>
        <dbReference type="ChEBI" id="CHEBI:57498"/>
        <dbReference type="ChEBI" id="CHEBI:456216"/>
        <dbReference type="EC" id="2.4.1.21"/>
    </reaction>
</comment>
<dbReference type="GO" id="GO:0009011">
    <property type="term" value="F:alpha-1,4-glucan glucosyltransferase (ADP-glucose donor) activity"/>
    <property type="evidence" value="ECO:0007669"/>
    <property type="project" value="UniProtKB-UniRule"/>
</dbReference>
<comment type="pathway">
    <text evidence="7">Glycan biosynthesis; glycogen biosynthesis.</text>
</comment>
<evidence type="ECO:0000256" key="5">
    <source>
        <dbReference type="ARBA" id="ARBA00022679"/>
    </source>
</evidence>
<feature type="domain" description="Glycosyl transferase family 1" evidence="8">
    <location>
        <begin position="303"/>
        <end position="448"/>
    </location>
</feature>
<dbReference type="Pfam" id="PF08323">
    <property type="entry name" value="Glyco_transf_5"/>
    <property type="match status" value="1"/>
</dbReference>
<comment type="function">
    <text evidence="2 7">Synthesizes alpha-1,4-glucan chains using ADP-glucose.</text>
</comment>
<keyword evidence="4 7" id="KW-0328">Glycosyltransferase</keyword>
<dbReference type="AlphaFoldDB" id="A0A517DXS3"/>